<dbReference type="AlphaFoldDB" id="A0A533I627"/>
<keyword evidence="3" id="KW-0378">Hydrolase</keyword>
<evidence type="ECO:0000313" key="3">
    <source>
        <dbReference type="EMBL" id="TKW65168.1"/>
    </source>
</evidence>
<dbReference type="Pfam" id="PF13392">
    <property type="entry name" value="HNH_3"/>
    <property type="match status" value="1"/>
</dbReference>
<dbReference type="GO" id="GO:0016788">
    <property type="term" value="F:hydrolase activity, acting on ester bonds"/>
    <property type="evidence" value="ECO:0007669"/>
    <property type="project" value="InterPro"/>
</dbReference>
<protein>
    <submittedName>
        <fullName evidence="3">HNH endonuclease</fullName>
    </submittedName>
</protein>
<dbReference type="Gene3D" id="3.90.75.20">
    <property type="match status" value="1"/>
</dbReference>
<dbReference type="Proteomes" id="UP000315344">
    <property type="component" value="Unassembled WGS sequence"/>
</dbReference>
<evidence type="ECO:0000259" key="2">
    <source>
        <dbReference type="Pfam" id="PF13392"/>
    </source>
</evidence>
<keyword evidence="3" id="KW-0540">Nuclease</keyword>
<feature type="domain" description="NUMOD4" evidence="1">
    <location>
        <begin position="29"/>
        <end position="70"/>
    </location>
</feature>
<comment type="caution">
    <text evidence="3">The sequence shown here is derived from an EMBL/GenBank/DDBJ whole genome shotgun (WGS) entry which is preliminary data.</text>
</comment>
<dbReference type="InterPro" id="IPR010902">
    <property type="entry name" value="NUMOD4"/>
</dbReference>
<name>A0A533I627_PARDE</name>
<organism evidence="3 4">
    <name type="scientific">Paracoccus denitrificans</name>
    <dbReference type="NCBI Taxonomy" id="266"/>
    <lineage>
        <taxon>Bacteria</taxon>
        <taxon>Pseudomonadati</taxon>
        <taxon>Pseudomonadota</taxon>
        <taxon>Alphaproteobacteria</taxon>
        <taxon>Rhodobacterales</taxon>
        <taxon>Paracoccaceae</taxon>
        <taxon>Paracoccus</taxon>
    </lineage>
</organism>
<gene>
    <name evidence="3" type="ORF">DI616_15690</name>
</gene>
<dbReference type="InterPro" id="IPR003615">
    <property type="entry name" value="HNH_nuc"/>
</dbReference>
<sequence>METIPSEDLPADLPFVMVDYSVRKGRFMKQIEGFKNYAVTECGRVFNTSKETERAQDFNKAVGYFQVDLYEKNQRTKHYIHRLVAQAYVPNPNKLPEVNHKDSNRTNNHYSNLEWVTSSGNSLHAVAAGQRDHVPRMQQPDIEKAYALVMAGSSYKEVSEVMDNSWQAGFLSVKVGRYAQSIGEETQLKAELKRQRIARSAKNLEAINGK</sequence>
<dbReference type="InterPro" id="IPR044925">
    <property type="entry name" value="His-Me_finger_sf"/>
</dbReference>
<evidence type="ECO:0000313" key="4">
    <source>
        <dbReference type="Proteomes" id="UP000315344"/>
    </source>
</evidence>
<accession>A0A533I627</accession>
<keyword evidence="3" id="KW-0255">Endonuclease</keyword>
<dbReference type="SUPFAM" id="SSF54060">
    <property type="entry name" value="His-Me finger endonucleases"/>
    <property type="match status" value="1"/>
</dbReference>
<reference evidence="3 4" key="1">
    <citation type="journal article" date="2017" name="Nat. Commun.">
        <title>In situ click chemistry generation of cyclooxygenase-2 inhibitors.</title>
        <authorList>
            <person name="Bhardwaj A."/>
            <person name="Kaur J."/>
            <person name="Wuest M."/>
            <person name="Wuest F."/>
        </authorList>
    </citation>
    <scope>NUCLEOTIDE SEQUENCE [LARGE SCALE GENOMIC DNA]</scope>
    <source>
        <strain evidence="3">S2_012_000_R3_94</strain>
    </source>
</reference>
<evidence type="ECO:0000259" key="1">
    <source>
        <dbReference type="Pfam" id="PF07463"/>
    </source>
</evidence>
<proteinExistence type="predicted"/>
<dbReference type="GO" id="GO:0004519">
    <property type="term" value="F:endonuclease activity"/>
    <property type="evidence" value="ECO:0007669"/>
    <property type="project" value="UniProtKB-KW"/>
</dbReference>
<dbReference type="Pfam" id="PF07463">
    <property type="entry name" value="NUMOD4"/>
    <property type="match status" value="1"/>
</dbReference>
<dbReference type="EMBL" id="VAFL01000015">
    <property type="protein sequence ID" value="TKW65168.1"/>
    <property type="molecule type" value="Genomic_DNA"/>
</dbReference>
<feature type="domain" description="HNH nuclease" evidence="2">
    <location>
        <begin position="79"/>
        <end position="122"/>
    </location>
</feature>